<dbReference type="AlphaFoldDB" id="A0A6G0W3E7"/>
<dbReference type="InterPro" id="IPR048366">
    <property type="entry name" value="TNP-like_GBD"/>
</dbReference>
<dbReference type="Proteomes" id="UP000478052">
    <property type="component" value="Unassembled WGS sequence"/>
</dbReference>
<name>A0A6G0W3E7_APHCR</name>
<dbReference type="SMART" id="SM00980">
    <property type="entry name" value="THAP"/>
    <property type="match status" value="1"/>
</dbReference>
<dbReference type="SUPFAM" id="SSF57716">
    <property type="entry name" value="Glucocorticoid receptor-like (DNA-binding domain)"/>
    <property type="match status" value="1"/>
</dbReference>
<keyword evidence="2 5" id="KW-0863">Zinc-finger</keyword>
<protein>
    <submittedName>
        <fullName evidence="7">THAP-type domain-containing protein</fullName>
    </submittedName>
</protein>
<dbReference type="PROSITE" id="PS50950">
    <property type="entry name" value="ZF_THAP"/>
    <property type="match status" value="1"/>
</dbReference>
<organism evidence="7 8">
    <name type="scientific">Aphis craccivora</name>
    <name type="common">Cowpea aphid</name>
    <dbReference type="NCBI Taxonomy" id="307492"/>
    <lineage>
        <taxon>Eukaryota</taxon>
        <taxon>Metazoa</taxon>
        <taxon>Ecdysozoa</taxon>
        <taxon>Arthropoda</taxon>
        <taxon>Hexapoda</taxon>
        <taxon>Insecta</taxon>
        <taxon>Pterygota</taxon>
        <taxon>Neoptera</taxon>
        <taxon>Paraneoptera</taxon>
        <taxon>Hemiptera</taxon>
        <taxon>Sternorrhyncha</taxon>
        <taxon>Aphidomorpha</taxon>
        <taxon>Aphidoidea</taxon>
        <taxon>Aphididae</taxon>
        <taxon>Aphidini</taxon>
        <taxon>Aphis</taxon>
        <taxon>Aphis</taxon>
    </lineage>
</organism>
<keyword evidence="8" id="KW-1185">Reference proteome</keyword>
<dbReference type="InterPro" id="IPR048365">
    <property type="entry name" value="TNP-like_RNaseH_N"/>
</dbReference>
<sequence length="798" mass="90518">MTHRFPNPRLHEARLLEWMRLVGLTNMNPETVYDKKRICHRHFSDDCFSVGTKRLNCNAYPTLFMPVSSEDTLIHDVPLQSHSTPINQRLNLETSCNAIINVSSIEVDVPQPLCSSDNLDVSGVDIFNLEDTEKLEDTGITINDVISNSSVVENSKFSEAAHKTSSNQSGLLKKIGFSRCNQLTPHCRKFYSITNKLIKQLKKQGAKKQLFKQQLKAAESMSEKYLSNKFSEKMTAAASLFTKLQLRETKKKTKRSPKCYRMLSIMFTLPSPKTLQNVLSSVSITTGVSPIVMKVLKEKSEKLKPLERYCTLMFDEICLSSGLHYNKTTDQIDGFVDSASNRNQEYADHALVFMVVREVQKTGLQIVATISDQGRSNDSAIKFLINETKGFFIKRNEKFTDDIYEIQVDDGKMIQIFFSINGEKGCAKWSHIQDLYSIDSAIPDCKMLPRITDQHVVPEKILKIKVKCATQFFSQRVSSTMMFLSSKNLIDPSAKDTAKICLFFDKLFDSLNGSFDGIIDGKIYRTSIKKESPHHVLWTESLQVLSTMKFINKNGKTCAVPTLNNWMKTIRGFQRLFKTLSSIGIRSLLPRHINQDPLECFFGAARSVSSSNPSCHAFASAYKTLLLNNLMSSNSPGSNCEDIVEASLTSYRNLISKDSNITNEVQNNCNITVDLPVTIYNIPVATHDLVTARDYTIKRQSLKYPSQLFSSLVQQIIVYVSGQMSKICHHKDIFMTLSLNIKNNFNFKDLPLCPNHNGEHFEKKIINNIVNVMLNHWCTEINRILVGKKKFTIYNLTQ</sequence>
<dbReference type="InterPro" id="IPR006612">
    <property type="entry name" value="THAP_Znf"/>
</dbReference>
<gene>
    <name evidence="7" type="ORF">FWK35_00027103</name>
</gene>
<dbReference type="Pfam" id="PF05485">
    <property type="entry name" value="THAP"/>
    <property type="match status" value="1"/>
</dbReference>
<comment type="caution">
    <text evidence="7">The sequence shown here is derived from an EMBL/GenBank/DDBJ whole genome shotgun (WGS) entry which is preliminary data.</text>
</comment>
<dbReference type="Pfam" id="PF21787">
    <property type="entry name" value="TNP-like_RNaseH_N"/>
    <property type="match status" value="1"/>
</dbReference>
<evidence type="ECO:0000256" key="4">
    <source>
        <dbReference type="ARBA" id="ARBA00023125"/>
    </source>
</evidence>
<evidence type="ECO:0000256" key="3">
    <source>
        <dbReference type="ARBA" id="ARBA00022833"/>
    </source>
</evidence>
<dbReference type="OrthoDB" id="8120989at2759"/>
<evidence type="ECO:0000256" key="1">
    <source>
        <dbReference type="ARBA" id="ARBA00022723"/>
    </source>
</evidence>
<dbReference type="InterPro" id="IPR048367">
    <property type="entry name" value="TNP-like_RNaseH_C"/>
</dbReference>
<reference evidence="7 8" key="1">
    <citation type="submission" date="2019-08" db="EMBL/GenBank/DDBJ databases">
        <title>Whole genome of Aphis craccivora.</title>
        <authorList>
            <person name="Voronova N.V."/>
            <person name="Shulinski R.S."/>
            <person name="Bandarenka Y.V."/>
            <person name="Zhorov D.G."/>
            <person name="Warner D."/>
        </authorList>
    </citation>
    <scope>NUCLEOTIDE SEQUENCE [LARGE SCALE GENOMIC DNA]</scope>
    <source>
        <strain evidence="7">180601</strain>
        <tissue evidence="7">Whole Body</tissue>
    </source>
</reference>
<evidence type="ECO:0000313" key="7">
    <source>
        <dbReference type="EMBL" id="KAF0721093.1"/>
    </source>
</evidence>
<dbReference type="Pfam" id="PF21788">
    <property type="entry name" value="TNP-like_GBD"/>
    <property type="match status" value="1"/>
</dbReference>
<evidence type="ECO:0000313" key="8">
    <source>
        <dbReference type="Proteomes" id="UP000478052"/>
    </source>
</evidence>
<evidence type="ECO:0000256" key="2">
    <source>
        <dbReference type="ARBA" id="ARBA00022771"/>
    </source>
</evidence>
<dbReference type="GO" id="GO:0008270">
    <property type="term" value="F:zinc ion binding"/>
    <property type="evidence" value="ECO:0007669"/>
    <property type="project" value="UniProtKB-KW"/>
</dbReference>
<dbReference type="GO" id="GO:0003677">
    <property type="term" value="F:DNA binding"/>
    <property type="evidence" value="ECO:0007669"/>
    <property type="project" value="UniProtKB-UniRule"/>
</dbReference>
<dbReference type="SMART" id="SM00692">
    <property type="entry name" value="DM3"/>
    <property type="match status" value="1"/>
</dbReference>
<evidence type="ECO:0000259" key="6">
    <source>
        <dbReference type="PROSITE" id="PS50950"/>
    </source>
</evidence>
<accession>A0A6G0W3E7</accession>
<feature type="domain" description="THAP-type" evidence="6">
    <location>
        <begin position="1"/>
        <end position="64"/>
    </location>
</feature>
<proteinExistence type="predicted"/>
<keyword evidence="4 5" id="KW-0238">DNA-binding</keyword>
<keyword evidence="1" id="KW-0479">Metal-binding</keyword>
<dbReference type="Pfam" id="PF21789">
    <property type="entry name" value="TNP-like_RNaseH_C"/>
    <property type="match status" value="1"/>
</dbReference>
<keyword evidence="3" id="KW-0862">Zinc</keyword>
<dbReference type="EMBL" id="VUJU01009302">
    <property type="protein sequence ID" value="KAF0721093.1"/>
    <property type="molecule type" value="Genomic_DNA"/>
</dbReference>
<evidence type="ECO:0000256" key="5">
    <source>
        <dbReference type="PROSITE-ProRule" id="PRU00309"/>
    </source>
</evidence>